<evidence type="ECO:0000256" key="1">
    <source>
        <dbReference type="SAM" id="MobiDB-lite"/>
    </source>
</evidence>
<evidence type="ECO:0000313" key="2">
    <source>
        <dbReference type="EMBL" id="VDP28065.1"/>
    </source>
</evidence>
<proteinExistence type="predicted"/>
<dbReference type="AlphaFoldDB" id="A0A183J2A5"/>
<evidence type="ECO:0000313" key="4">
    <source>
        <dbReference type="WBParaSite" id="SBAD_0001035501-mRNA-1"/>
    </source>
</evidence>
<name>A0A183J2A5_9BILA</name>
<dbReference type="WBParaSite" id="SBAD_0001035501-mRNA-1">
    <property type="protein sequence ID" value="SBAD_0001035501-mRNA-1"/>
    <property type="gene ID" value="SBAD_0001035501"/>
</dbReference>
<reference evidence="2 3" key="2">
    <citation type="submission" date="2018-11" db="EMBL/GenBank/DDBJ databases">
        <authorList>
            <consortium name="Pathogen Informatics"/>
        </authorList>
    </citation>
    <scope>NUCLEOTIDE SEQUENCE [LARGE SCALE GENOMIC DNA]</scope>
</reference>
<gene>
    <name evidence="2" type="ORF">SBAD_LOCUS10003</name>
</gene>
<keyword evidence="3" id="KW-1185">Reference proteome</keyword>
<reference evidence="4" key="1">
    <citation type="submission" date="2016-06" db="UniProtKB">
        <authorList>
            <consortium name="WormBaseParasite"/>
        </authorList>
    </citation>
    <scope>IDENTIFICATION</scope>
</reference>
<evidence type="ECO:0000313" key="3">
    <source>
        <dbReference type="Proteomes" id="UP000270296"/>
    </source>
</evidence>
<feature type="region of interest" description="Disordered" evidence="1">
    <location>
        <begin position="1"/>
        <end position="54"/>
    </location>
</feature>
<accession>A0A183J2A5</accession>
<feature type="compositionally biased region" description="Basic and acidic residues" evidence="1">
    <location>
        <begin position="1"/>
        <end position="11"/>
    </location>
</feature>
<organism evidence="4">
    <name type="scientific">Soboliphyme baturini</name>
    <dbReference type="NCBI Taxonomy" id="241478"/>
    <lineage>
        <taxon>Eukaryota</taxon>
        <taxon>Metazoa</taxon>
        <taxon>Ecdysozoa</taxon>
        <taxon>Nematoda</taxon>
        <taxon>Enoplea</taxon>
        <taxon>Dorylaimia</taxon>
        <taxon>Dioctophymatida</taxon>
        <taxon>Dioctophymatoidea</taxon>
        <taxon>Soboliphymatidae</taxon>
        <taxon>Soboliphyme</taxon>
    </lineage>
</organism>
<sequence length="91" mass="10125">MLWARGAERPEATVNSETSQRQERVCVWSHMPLGQRPTAGQRRRCPPPATRSRATSCCGRLRTMRISHGLGVNGLKTNTNHTTALFSVSLH</sequence>
<protein>
    <submittedName>
        <fullName evidence="2 4">Uncharacterized protein</fullName>
    </submittedName>
</protein>
<dbReference type="Proteomes" id="UP000270296">
    <property type="component" value="Unassembled WGS sequence"/>
</dbReference>
<dbReference type="EMBL" id="UZAM01013465">
    <property type="protein sequence ID" value="VDP28065.1"/>
    <property type="molecule type" value="Genomic_DNA"/>
</dbReference>